<dbReference type="AlphaFoldDB" id="A0A9N9KCH5"/>
<proteinExistence type="predicted"/>
<evidence type="ECO:0000313" key="1">
    <source>
        <dbReference type="EMBL" id="CAG8819249.1"/>
    </source>
</evidence>
<accession>A0A9N9KCH5</accession>
<organism evidence="1 2">
    <name type="scientific">Racocetra fulgida</name>
    <dbReference type="NCBI Taxonomy" id="60492"/>
    <lineage>
        <taxon>Eukaryota</taxon>
        <taxon>Fungi</taxon>
        <taxon>Fungi incertae sedis</taxon>
        <taxon>Mucoromycota</taxon>
        <taxon>Glomeromycotina</taxon>
        <taxon>Glomeromycetes</taxon>
        <taxon>Diversisporales</taxon>
        <taxon>Gigasporaceae</taxon>
        <taxon>Racocetra</taxon>
    </lineage>
</organism>
<dbReference type="EMBL" id="CAJVPZ010097141">
    <property type="protein sequence ID" value="CAG8819249.1"/>
    <property type="molecule type" value="Genomic_DNA"/>
</dbReference>
<name>A0A9N9KCH5_9GLOM</name>
<sequence length="43" mass="4980">EATLKNSIVRNVRDKIKLSFGNCWDEPEVDEYIAAILDQDLRT</sequence>
<keyword evidence="2" id="KW-1185">Reference proteome</keyword>
<feature type="non-terminal residue" evidence="1">
    <location>
        <position position="1"/>
    </location>
</feature>
<reference evidence="1" key="1">
    <citation type="submission" date="2021-06" db="EMBL/GenBank/DDBJ databases">
        <authorList>
            <person name="Kallberg Y."/>
            <person name="Tangrot J."/>
            <person name="Rosling A."/>
        </authorList>
    </citation>
    <scope>NUCLEOTIDE SEQUENCE</scope>
    <source>
        <strain evidence="1">IN212</strain>
    </source>
</reference>
<dbReference type="Proteomes" id="UP000789396">
    <property type="component" value="Unassembled WGS sequence"/>
</dbReference>
<gene>
    <name evidence="1" type="ORF">RFULGI_LOCUS19496</name>
</gene>
<comment type="caution">
    <text evidence="1">The sequence shown here is derived from an EMBL/GenBank/DDBJ whole genome shotgun (WGS) entry which is preliminary data.</text>
</comment>
<protein>
    <submittedName>
        <fullName evidence="1">18296_t:CDS:1</fullName>
    </submittedName>
</protein>
<evidence type="ECO:0000313" key="2">
    <source>
        <dbReference type="Proteomes" id="UP000789396"/>
    </source>
</evidence>